<dbReference type="Proteomes" id="UP001291623">
    <property type="component" value="Unassembled WGS sequence"/>
</dbReference>
<keyword evidence="4" id="KW-1185">Reference proteome</keyword>
<dbReference type="AlphaFoldDB" id="A0AAE1SC40"/>
<dbReference type="SUPFAM" id="SSF53098">
    <property type="entry name" value="Ribonuclease H-like"/>
    <property type="match status" value="1"/>
</dbReference>
<feature type="compositionally biased region" description="Basic and acidic residues" evidence="1">
    <location>
        <begin position="98"/>
        <end position="108"/>
    </location>
</feature>
<comment type="caution">
    <text evidence="3">The sequence shown here is derived from an EMBL/GenBank/DDBJ whole genome shotgun (WGS) entry which is preliminary data.</text>
</comment>
<proteinExistence type="predicted"/>
<evidence type="ECO:0000313" key="4">
    <source>
        <dbReference type="Proteomes" id="UP001291623"/>
    </source>
</evidence>
<evidence type="ECO:0000256" key="1">
    <source>
        <dbReference type="SAM" id="MobiDB-lite"/>
    </source>
</evidence>
<dbReference type="InterPro" id="IPR036854">
    <property type="entry name" value="Photo_II_D1/D2_sf"/>
</dbReference>
<sequence>MDKKTSLKSLEGNEKTFPTLSLMARDVLNIQASSTTSESAFSAGRYQIGDHRHSLAGDSLEIAVLFRDWIRAERRRPGPSDPSPAQWPPLIESGRIQSSKEQRERARDGENQIILRLVQGGLRRPSLRKTKSVEKTLFEDGDDANTFRAFNPTQAEETYSRVTANRFGPKSLGLLFPINVGYIEAHNWLKITRRFE</sequence>
<dbReference type="SUPFAM" id="SSF81483">
    <property type="entry name" value="Bacterial photosystem II reaction centre, L and M subunits"/>
    <property type="match status" value="1"/>
</dbReference>
<dbReference type="Pfam" id="PF05699">
    <property type="entry name" value="Dimer_Tnp_hAT"/>
    <property type="match status" value="1"/>
</dbReference>
<name>A0AAE1SC40_9SOLA</name>
<organism evidence="3 4">
    <name type="scientific">Anisodus tanguticus</name>
    <dbReference type="NCBI Taxonomy" id="243964"/>
    <lineage>
        <taxon>Eukaryota</taxon>
        <taxon>Viridiplantae</taxon>
        <taxon>Streptophyta</taxon>
        <taxon>Embryophyta</taxon>
        <taxon>Tracheophyta</taxon>
        <taxon>Spermatophyta</taxon>
        <taxon>Magnoliopsida</taxon>
        <taxon>eudicotyledons</taxon>
        <taxon>Gunneridae</taxon>
        <taxon>Pentapetalae</taxon>
        <taxon>asterids</taxon>
        <taxon>lamiids</taxon>
        <taxon>Solanales</taxon>
        <taxon>Solanaceae</taxon>
        <taxon>Solanoideae</taxon>
        <taxon>Hyoscyameae</taxon>
        <taxon>Anisodus</taxon>
    </lineage>
</organism>
<protein>
    <recommendedName>
        <fullName evidence="2">HAT C-terminal dimerisation domain-containing protein</fullName>
    </recommendedName>
</protein>
<feature type="domain" description="HAT C-terminal dimerisation" evidence="2">
    <location>
        <begin position="10"/>
        <end position="70"/>
    </location>
</feature>
<dbReference type="PANTHER" id="PTHR23272:SF184">
    <property type="entry name" value="OS03G0311250 PROTEIN"/>
    <property type="match status" value="1"/>
</dbReference>
<dbReference type="GO" id="GO:0009772">
    <property type="term" value="P:photosynthetic electron transport in photosystem II"/>
    <property type="evidence" value="ECO:0007669"/>
    <property type="project" value="InterPro"/>
</dbReference>
<gene>
    <name evidence="3" type="ORF">RND71_011846</name>
</gene>
<evidence type="ECO:0000313" key="3">
    <source>
        <dbReference type="EMBL" id="KAK4368054.1"/>
    </source>
</evidence>
<dbReference type="PANTHER" id="PTHR23272">
    <property type="entry name" value="BED FINGER-RELATED"/>
    <property type="match status" value="1"/>
</dbReference>
<dbReference type="InterPro" id="IPR012337">
    <property type="entry name" value="RNaseH-like_sf"/>
</dbReference>
<dbReference type="InterPro" id="IPR008906">
    <property type="entry name" value="HATC_C_dom"/>
</dbReference>
<dbReference type="EMBL" id="JAVYJV010000006">
    <property type="protein sequence ID" value="KAK4368054.1"/>
    <property type="molecule type" value="Genomic_DNA"/>
</dbReference>
<accession>A0AAE1SC40</accession>
<feature type="region of interest" description="Disordered" evidence="1">
    <location>
        <begin position="75"/>
        <end position="108"/>
    </location>
</feature>
<reference evidence="3" key="1">
    <citation type="submission" date="2023-12" db="EMBL/GenBank/DDBJ databases">
        <title>Genome assembly of Anisodus tanguticus.</title>
        <authorList>
            <person name="Wang Y.-J."/>
        </authorList>
    </citation>
    <scope>NUCLEOTIDE SEQUENCE</scope>
    <source>
        <strain evidence="3">KB-2021</strain>
        <tissue evidence="3">Leaf</tissue>
    </source>
</reference>
<dbReference type="GO" id="GO:0046983">
    <property type="term" value="F:protein dimerization activity"/>
    <property type="evidence" value="ECO:0007669"/>
    <property type="project" value="InterPro"/>
</dbReference>
<evidence type="ECO:0000259" key="2">
    <source>
        <dbReference type="Pfam" id="PF05699"/>
    </source>
</evidence>